<evidence type="ECO:0000256" key="1">
    <source>
        <dbReference type="ARBA" id="ARBA00023015"/>
    </source>
</evidence>
<dbReference type="SUPFAM" id="SSF46785">
    <property type="entry name" value="Winged helix' DNA-binding domain"/>
    <property type="match status" value="1"/>
</dbReference>
<evidence type="ECO:0000313" key="5">
    <source>
        <dbReference type="EMBL" id="OHV15184.1"/>
    </source>
</evidence>
<dbReference type="PANTHER" id="PTHR33204">
    <property type="entry name" value="TRANSCRIPTIONAL REGULATOR, MARR FAMILY"/>
    <property type="match status" value="1"/>
</dbReference>
<proteinExistence type="predicted"/>
<dbReference type="InterPro" id="IPR036388">
    <property type="entry name" value="WH-like_DNA-bd_sf"/>
</dbReference>
<evidence type="ECO:0000313" key="6">
    <source>
        <dbReference type="Proteomes" id="UP000180215"/>
    </source>
</evidence>
<dbReference type="Proteomes" id="UP000180215">
    <property type="component" value="Unassembled WGS sequence"/>
</dbReference>
<dbReference type="GO" id="GO:0003677">
    <property type="term" value="F:DNA binding"/>
    <property type="evidence" value="ECO:0007669"/>
    <property type="project" value="UniProtKB-KW"/>
</dbReference>
<organism evidence="5 6">
    <name type="scientific">Methylorubrum extorquens</name>
    <name type="common">Methylobacterium dichloromethanicum</name>
    <name type="synonym">Methylobacterium extorquens</name>
    <dbReference type="NCBI Taxonomy" id="408"/>
    <lineage>
        <taxon>Bacteria</taxon>
        <taxon>Pseudomonadati</taxon>
        <taxon>Pseudomonadota</taxon>
        <taxon>Alphaproteobacteria</taxon>
        <taxon>Hyphomicrobiales</taxon>
        <taxon>Methylobacteriaceae</taxon>
        <taxon>Methylorubrum</taxon>
    </lineage>
</organism>
<dbReference type="PROSITE" id="PS51118">
    <property type="entry name" value="HTH_HXLR"/>
    <property type="match status" value="1"/>
</dbReference>
<dbReference type="EMBL" id="MNAO01000323">
    <property type="protein sequence ID" value="OHV15184.1"/>
    <property type="molecule type" value="Genomic_DNA"/>
</dbReference>
<reference evidence="5 6" key="1">
    <citation type="submission" date="2016-10" db="EMBL/GenBank/DDBJ databases">
        <title>Draft genome sequence of Methylobacterium extorquens CP3, a seed endophyte of Crotalaria pumila with plant growth-promoting and metal tolerance properties.</title>
        <authorList>
            <person name="Sanchez-Lopez A.S."/>
            <person name="Van Hamme J.D."/>
            <person name="Thijs S."/>
            <person name="Mcammond B.M."/>
            <person name="Stevens V."/>
            <person name="Gonzalez-Chavez M.D.C."/>
            <person name="Vangronsveld J."/>
        </authorList>
    </citation>
    <scope>NUCLEOTIDE SEQUENCE [LARGE SCALE GENOMIC DNA]</scope>
    <source>
        <strain evidence="5 6">CP3</strain>
    </source>
</reference>
<protein>
    <submittedName>
        <fullName evidence="5">Transcriptional regulator</fullName>
    </submittedName>
</protein>
<keyword evidence="2" id="KW-0238">DNA-binding</keyword>
<dbReference type="Gene3D" id="1.10.10.10">
    <property type="entry name" value="Winged helix-like DNA-binding domain superfamily/Winged helix DNA-binding domain"/>
    <property type="match status" value="1"/>
</dbReference>
<keyword evidence="1" id="KW-0805">Transcription regulation</keyword>
<dbReference type="Pfam" id="PF01638">
    <property type="entry name" value="HxlR"/>
    <property type="match status" value="1"/>
</dbReference>
<name>A0A1S1P5K4_METEX</name>
<evidence type="ECO:0000256" key="2">
    <source>
        <dbReference type="ARBA" id="ARBA00023125"/>
    </source>
</evidence>
<gene>
    <name evidence="5" type="ORF">BK022_20860</name>
</gene>
<dbReference type="PANTHER" id="PTHR33204:SF18">
    <property type="entry name" value="TRANSCRIPTIONAL REGULATORY PROTEIN"/>
    <property type="match status" value="1"/>
</dbReference>
<evidence type="ECO:0000256" key="3">
    <source>
        <dbReference type="ARBA" id="ARBA00023163"/>
    </source>
</evidence>
<sequence>MVKRVGFGKAACPVARALDVIGDWWSLLIIRDAFEGVRRFSEFQAGLGIAKGMLATRLRDLTERGVLETAPASDGSAYREYVLTEKGRGLFLVIVALRQWGEDYLYRPDENRSALVDTATGIPVARIALHSAEGRSLTWAETRVRKAGDDRVGAGKAPGAGIPASR</sequence>
<evidence type="ECO:0000259" key="4">
    <source>
        <dbReference type="PROSITE" id="PS51118"/>
    </source>
</evidence>
<comment type="caution">
    <text evidence="5">The sequence shown here is derived from an EMBL/GenBank/DDBJ whole genome shotgun (WGS) entry which is preliminary data.</text>
</comment>
<dbReference type="InterPro" id="IPR002577">
    <property type="entry name" value="HTH_HxlR"/>
</dbReference>
<dbReference type="AlphaFoldDB" id="A0A1S1P5K4"/>
<feature type="domain" description="HTH hxlR-type" evidence="4">
    <location>
        <begin position="12"/>
        <end position="109"/>
    </location>
</feature>
<accession>A0A1S1P5K4</accession>
<dbReference type="InterPro" id="IPR036390">
    <property type="entry name" value="WH_DNA-bd_sf"/>
</dbReference>
<keyword evidence="3" id="KW-0804">Transcription</keyword>